<dbReference type="InterPro" id="IPR036890">
    <property type="entry name" value="HATPase_C_sf"/>
</dbReference>
<dbReference type="SUPFAM" id="SSF55785">
    <property type="entry name" value="PYP-like sensor domain (PAS domain)"/>
    <property type="match status" value="1"/>
</dbReference>
<dbReference type="PANTHER" id="PTHR43711">
    <property type="entry name" value="TWO-COMPONENT HISTIDINE KINASE"/>
    <property type="match status" value="1"/>
</dbReference>
<comment type="catalytic activity">
    <reaction evidence="1">
        <text>ATP + protein L-histidine = ADP + protein N-phospho-L-histidine.</text>
        <dbReference type="EC" id="2.7.13.3"/>
    </reaction>
</comment>
<accession>A0A438ALM4</accession>
<evidence type="ECO:0000256" key="3">
    <source>
        <dbReference type="ARBA" id="ARBA00022553"/>
    </source>
</evidence>
<evidence type="ECO:0000256" key="6">
    <source>
        <dbReference type="ARBA" id="ARBA00023012"/>
    </source>
</evidence>
<feature type="transmembrane region" description="Helical" evidence="7">
    <location>
        <begin position="33"/>
        <end position="54"/>
    </location>
</feature>
<dbReference type="InterPro" id="IPR003661">
    <property type="entry name" value="HisK_dim/P_dom"/>
</dbReference>
<dbReference type="Gene3D" id="1.10.287.130">
    <property type="match status" value="1"/>
</dbReference>
<keyword evidence="6" id="KW-0902">Two-component regulatory system</keyword>
<dbReference type="InterPro" id="IPR000014">
    <property type="entry name" value="PAS"/>
</dbReference>
<dbReference type="FunFam" id="3.30.565.10:FF:000006">
    <property type="entry name" value="Sensor histidine kinase WalK"/>
    <property type="match status" value="1"/>
</dbReference>
<dbReference type="EC" id="2.7.13.3" evidence="2"/>
<evidence type="ECO:0000256" key="7">
    <source>
        <dbReference type="SAM" id="Phobius"/>
    </source>
</evidence>
<dbReference type="Pfam" id="PF02518">
    <property type="entry name" value="HATPase_c"/>
    <property type="match status" value="1"/>
</dbReference>
<dbReference type="GO" id="GO:0000155">
    <property type="term" value="F:phosphorelay sensor kinase activity"/>
    <property type="evidence" value="ECO:0007669"/>
    <property type="project" value="InterPro"/>
</dbReference>
<keyword evidence="3" id="KW-0597">Phosphoprotein</keyword>
<dbReference type="SUPFAM" id="SSF55874">
    <property type="entry name" value="ATPase domain of HSP90 chaperone/DNA topoisomerase II/histidine kinase"/>
    <property type="match status" value="1"/>
</dbReference>
<dbReference type="SMART" id="SM00387">
    <property type="entry name" value="HATPase_c"/>
    <property type="match status" value="1"/>
</dbReference>
<feature type="transmembrane region" description="Helical" evidence="7">
    <location>
        <begin position="279"/>
        <end position="297"/>
    </location>
</feature>
<dbReference type="Proteomes" id="UP000285908">
    <property type="component" value="Unassembled WGS sequence"/>
</dbReference>
<sequence length="673" mass="73118">MSSSSGRASSPVLRIRSLLRLILRRYGGGGFPLMMAAIVATLIGVATMAVVTDYRRTVQEQQRRLDFNATLLTTWLERSLSIATAEIGTLLSDMTALPALTPETVSTRMGEQISDTLLSSQHIGFLVVADATGRVVWSFNDSASNLDISQREYFREVATRRQGYVLGDPVLANALGKRINPVAWPIIGADGAFRGAIVGSLGEDHFRTLIRSLNFLPEARVEVFTRGDHRVFELQGADRPLEGPVLTSVRTAASGALRVQLSIPRDAALSSFYRRTQRTLPLFVLVFAVALGSAVVAQRRAVAARRSLRSSEIDRAAAVRSSQELKTVFDNVADGIVVFHDREGFEKANPAALQLLGLDVGPAIGTLRSEIAEREFTGDDQMEFDMPAPGDDPAKARMLSVRVSRLDAIGGSSWFCVIQDVTAQTRLAAARQSFITSINHELRTPLTSLMGSLNLLENRFAPQLPQAAGKLVTMGVRNSERLLRLVNDILTVQAIDQGQLSIEPEQLRVVTVLQSVIEQNEGYGLSHDVTLVPVSPETDAMIDADPVRLQQVFSNLVSNAVKYSPTGGSVEVGARIEGSEALFWVRDDGPGIPEHARERIFDRFAKPAHEDGVQQKGTGLGLSITRELVERQGGHLTLTSRHVGQAGREGSGSTFTVSLPLRSTARRTARLCA</sequence>
<evidence type="ECO:0000256" key="2">
    <source>
        <dbReference type="ARBA" id="ARBA00012438"/>
    </source>
</evidence>
<dbReference type="SUPFAM" id="SSF47384">
    <property type="entry name" value="Homodimeric domain of signal transducing histidine kinase"/>
    <property type="match status" value="1"/>
</dbReference>
<keyword evidence="7" id="KW-0812">Transmembrane</keyword>
<keyword evidence="4" id="KW-0808">Transferase</keyword>
<dbReference type="PANTHER" id="PTHR43711:SF26">
    <property type="entry name" value="SENSOR HISTIDINE KINASE RCSC"/>
    <property type="match status" value="1"/>
</dbReference>
<dbReference type="InterPro" id="IPR005467">
    <property type="entry name" value="His_kinase_dom"/>
</dbReference>
<dbReference type="CDD" id="cd00075">
    <property type="entry name" value="HATPase"/>
    <property type="match status" value="1"/>
</dbReference>
<dbReference type="PRINTS" id="PR00344">
    <property type="entry name" value="BCTRLSENSOR"/>
</dbReference>
<dbReference type="Pfam" id="PF00512">
    <property type="entry name" value="HisKA"/>
    <property type="match status" value="1"/>
</dbReference>
<dbReference type="InterPro" id="IPR003594">
    <property type="entry name" value="HATPase_dom"/>
</dbReference>
<dbReference type="InterPro" id="IPR036097">
    <property type="entry name" value="HisK_dim/P_sf"/>
</dbReference>
<feature type="domain" description="Histidine kinase" evidence="8">
    <location>
        <begin position="437"/>
        <end position="663"/>
    </location>
</feature>
<dbReference type="Gene3D" id="3.30.450.20">
    <property type="entry name" value="PAS domain"/>
    <property type="match status" value="2"/>
</dbReference>
<evidence type="ECO:0000256" key="5">
    <source>
        <dbReference type="ARBA" id="ARBA00022777"/>
    </source>
</evidence>
<evidence type="ECO:0000256" key="4">
    <source>
        <dbReference type="ARBA" id="ARBA00022679"/>
    </source>
</evidence>
<dbReference type="InterPro" id="IPR004358">
    <property type="entry name" value="Sig_transdc_His_kin-like_C"/>
</dbReference>
<dbReference type="AlphaFoldDB" id="A0A438ALM4"/>
<dbReference type="SMART" id="SM00388">
    <property type="entry name" value="HisKA"/>
    <property type="match status" value="1"/>
</dbReference>
<protein>
    <recommendedName>
        <fullName evidence="2">histidine kinase</fullName>
        <ecNumber evidence="2">2.7.13.3</ecNumber>
    </recommendedName>
</protein>
<dbReference type="Gene3D" id="3.30.565.10">
    <property type="entry name" value="Histidine kinase-like ATPase, C-terminal domain"/>
    <property type="match status" value="1"/>
</dbReference>
<reference evidence="9 10" key="1">
    <citation type="submission" date="2018-11" db="EMBL/GenBank/DDBJ databases">
        <title>Mesobaculum littorinae gen. nov., sp. nov., isolated from Littorina scabra that represents a novel genus of the order Rhodobacteraceae.</title>
        <authorList>
            <person name="Li F."/>
        </authorList>
    </citation>
    <scope>NUCLEOTIDE SEQUENCE [LARGE SCALE GENOMIC DNA]</scope>
    <source>
        <strain evidence="9 10">M0103</strain>
    </source>
</reference>
<dbReference type="EMBL" id="RQXX01000001">
    <property type="protein sequence ID" value="RVV99751.1"/>
    <property type="molecule type" value="Genomic_DNA"/>
</dbReference>
<evidence type="ECO:0000313" key="10">
    <source>
        <dbReference type="Proteomes" id="UP000285908"/>
    </source>
</evidence>
<dbReference type="Pfam" id="PF13188">
    <property type="entry name" value="PAS_8"/>
    <property type="match status" value="1"/>
</dbReference>
<evidence type="ECO:0000313" key="9">
    <source>
        <dbReference type="EMBL" id="RVV99751.1"/>
    </source>
</evidence>
<gene>
    <name evidence="9" type="ORF">EKE94_03490</name>
</gene>
<keyword evidence="10" id="KW-1185">Reference proteome</keyword>
<organism evidence="9 10">
    <name type="scientific">Mesobaculum littorinae</name>
    <dbReference type="NCBI Taxonomy" id="2486419"/>
    <lineage>
        <taxon>Bacteria</taxon>
        <taxon>Pseudomonadati</taxon>
        <taxon>Pseudomonadota</taxon>
        <taxon>Alphaproteobacteria</taxon>
        <taxon>Rhodobacterales</taxon>
        <taxon>Roseobacteraceae</taxon>
        <taxon>Mesobaculum</taxon>
    </lineage>
</organism>
<dbReference type="PROSITE" id="PS50109">
    <property type="entry name" value="HIS_KIN"/>
    <property type="match status" value="1"/>
</dbReference>
<dbReference type="InterPro" id="IPR050736">
    <property type="entry name" value="Sensor_HK_Regulatory"/>
</dbReference>
<keyword evidence="5" id="KW-0418">Kinase</keyword>
<comment type="caution">
    <text evidence="9">The sequence shown here is derived from an EMBL/GenBank/DDBJ whole genome shotgun (WGS) entry which is preliminary data.</text>
</comment>
<name>A0A438ALM4_9RHOB</name>
<evidence type="ECO:0000259" key="8">
    <source>
        <dbReference type="PROSITE" id="PS50109"/>
    </source>
</evidence>
<keyword evidence="7" id="KW-1133">Transmembrane helix</keyword>
<dbReference type="CDD" id="cd00082">
    <property type="entry name" value="HisKA"/>
    <property type="match status" value="1"/>
</dbReference>
<proteinExistence type="predicted"/>
<dbReference type="OrthoDB" id="7179697at2"/>
<evidence type="ECO:0000256" key="1">
    <source>
        <dbReference type="ARBA" id="ARBA00000085"/>
    </source>
</evidence>
<keyword evidence="7" id="KW-0472">Membrane</keyword>
<dbReference type="InterPro" id="IPR035965">
    <property type="entry name" value="PAS-like_dom_sf"/>
</dbReference>
<dbReference type="CDD" id="cd12914">
    <property type="entry name" value="PDC1_DGC_like"/>
    <property type="match status" value="1"/>
</dbReference>